<name>A0A0F7JWH7_9GAMM</name>
<proteinExistence type="predicted"/>
<dbReference type="EMBL" id="CP011412">
    <property type="protein sequence ID" value="AKH20841.1"/>
    <property type="molecule type" value="Genomic_DNA"/>
</dbReference>
<dbReference type="PANTHER" id="PTHR12526:SF622">
    <property type="entry name" value="GLYCOSYLTRANSFERASE (GROUP I)"/>
    <property type="match status" value="1"/>
</dbReference>
<gene>
    <name evidence="2" type="ORF">AAY24_11325</name>
</gene>
<feature type="domain" description="Glycosyl transferase family 1" evidence="1">
    <location>
        <begin position="225"/>
        <end position="383"/>
    </location>
</feature>
<dbReference type="CDD" id="cd03794">
    <property type="entry name" value="GT4_WbuB-like"/>
    <property type="match status" value="1"/>
</dbReference>
<dbReference type="PANTHER" id="PTHR12526">
    <property type="entry name" value="GLYCOSYLTRANSFERASE"/>
    <property type="match status" value="1"/>
</dbReference>
<reference evidence="2 3" key="1">
    <citation type="journal article" date="2015" name="Genome Announc.">
        <title>Complete Genome Sequence of Sedimenticola thiotaurini Strain SIP-G1, a Polyphosphate- and Polyhydroxyalkanoate-Accumulating Sulfur-Oxidizing Gammaproteobacterium Isolated from Salt Marsh Sediments.</title>
        <authorList>
            <person name="Flood B.E."/>
            <person name="Jones D.S."/>
            <person name="Bailey J.V."/>
        </authorList>
    </citation>
    <scope>NUCLEOTIDE SEQUENCE [LARGE SCALE GENOMIC DNA]</scope>
    <source>
        <strain evidence="2 3">SIP-G1</strain>
    </source>
</reference>
<evidence type="ECO:0000313" key="2">
    <source>
        <dbReference type="EMBL" id="AKH20841.1"/>
    </source>
</evidence>
<dbReference type="InterPro" id="IPR001296">
    <property type="entry name" value="Glyco_trans_1"/>
</dbReference>
<dbReference type="Gene3D" id="3.40.50.2000">
    <property type="entry name" value="Glycogen Phosphorylase B"/>
    <property type="match status" value="2"/>
</dbReference>
<evidence type="ECO:0000313" key="3">
    <source>
        <dbReference type="Proteomes" id="UP000034410"/>
    </source>
</evidence>
<dbReference type="OrthoDB" id="9787293at2"/>
<accession>A0A0F7JWH7</accession>
<dbReference type="AlphaFoldDB" id="A0A0F7JWH7"/>
<dbReference type="GO" id="GO:1901135">
    <property type="term" value="P:carbohydrate derivative metabolic process"/>
    <property type="evidence" value="ECO:0007669"/>
    <property type="project" value="UniProtKB-ARBA"/>
</dbReference>
<dbReference type="Pfam" id="PF00534">
    <property type="entry name" value="Glycos_transf_1"/>
    <property type="match status" value="1"/>
</dbReference>
<keyword evidence="2" id="KW-0808">Transferase</keyword>
<evidence type="ECO:0000259" key="1">
    <source>
        <dbReference type="Pfam" id="PF00534"/>
    </source>
</evidence>
<keyword evidence="3" id="KW-1185">Reference proteome</keyword>
<sequence length="414" mass="46206">MKIIVVTQYFWPETFIINDLVMHLYGLGHDITVLTGKPNYPSGVVFEGYSEEGVQKEKYKGVIDILRVPLRARKSGRSRDLVLNYLSFVWSGLRYFPKLVKNRQADVILVFAPSPITSAITAVPMKWLKKAHLSIWVQDLWPQSLSATGHINNSVILGMMGWLVRALYYFADSLLIQSRAFYGPVSHLSNSDKIVYYPNSISLPPENGQQGVTLPAELNSLLNSKFCMVFAGNIGTVQSVETIVHAALQLKDWDDIRIVMVGSGSRLEWVRKQKEKLELDNLYLAGRFPMDSMHKIYMQAAGLIVTLKDETIFSLTVPSKVQAYLAAGKPIVAALNGEGARVISDSGAGLISAAEDVDALVSSIKKLHGLSEAKRRKMGDAGRDYFLEHFEMSRQASRLIEILEQRINMKEVVG</sequence>
<dbReference type="RefSeq" id="WP_046859771.1">
    <property type="nucleotide sequence ID" value="NZ_CP011412.1"/>
</dbReference>
<dbReference type="Proteomes" id="UP000034410">
    <property type="component" value="Chromosome"/>
</dbReference>
<organism evidence="2 3">
    <name type="scientific">Sedimenticola thiotaurini</name>
    <dbReference type="NCBI Taxonomy" id="1543721"/>
    <lineage>
        <taxon>Bacteria</taxon>
        <taxon>Pseudomonadati</taxon>
        <taxon>Pseudomonadota</taxon>
        <taxon>Gammaproteobacteria</taxon>
        <taxon>Chromatiales</taxon>
        <taxon>Sedimenticolaceae</taxon>
        <taxon>Sedimenticola</taxon>
    </lineage>
</organism>
<dbReference type="GO" id="GO:0016757">
    <property type="term" value="F:glycosyltransferase activity"/>
    <property type="evidence" value="ECO:0007669"/>
    <property type="project" value="InterPro"/>
</dbReference>
<dbReference type="SUPFAM" id="SSF53756">
    <property type="entry name" value="UDP-Glycosyltransferase/glycogen phosphorylase"/>
    <property type="match status" value="1"/>
</dbReference>
<protein>
    <submittedName>
        <fullName evidence="2">Glycosyl transferase family 1</fullName>
    </submittedName>
</protein>
<dbReference type="KEGG" id="seds:AAY24_11325"/>